<protein>
    <recommendedName>
        <fullName evidence="3">SLH domain-containing protein</fullName>
    </recommendedName>
</protein>
<reference evidence="4 5" key="1">
    <citation type="submission" date="2017-05" db="EMBL/GenBank/DDBJ databases">
        <title>Butyricicoccus porcorum sp. nov. a butyrate-producing bacterium from the swine intestinal tract.</title>
        <authorList>
            <person name="Trachsel J."/>
            <person name="Humphrey S."/>
            <person name="Allen H.K."/>
        </authorList>
    </citation>
    <scope>NUCLEOTIDE SEQUENCE [LARGE SCALE GENOMIC DNA]</scope>
    <source>
        <strain evidence="4">BB10</strain>
    </source>
</reference>
<dbReference type="InterPro" id="IPR001119">
    <property type="entry name" value="SLH_dom"/>
</dbReference>
<feature type="chain" id="PRO_5012693665" description="SLH domain-containing protein" evidence="2">
    <location>
        <begin position="27"/>
        <end position="524"/>
    </location>
</feature>
<organism evidence="4 5">
    <name type="scientific">Butyricicoccus porcorum</name>
    <dbReference type="NCBI Taxonomy" id="1945634"/>
    <lineage>
        <taxon>Bacteria</taxon>
        <taxon>Bacillati</taxon>
        <taxon>Bacillota</taxon>
        <taxon>Clostridia</taxon>
        <taxon>Eubacteriales</taxon>
        <taxon>Butyricicoccaceae</taxon>
        <taxon>Butyricicoccus</taxon>
    </lineage>
</organism>
<evidence type="ECO:0000313" key="4">
    <source>
        <dbReference type="EMBL" id="OUM20379.1"/>
    </source>
</evidence>
<comment type="caution">
    <text evidence="4">The sequence shown here is derived from an EMBL/GenBank/DDBJ whole genome shotgun (WGS) entry which is preliminary data.</text>
</comment>
<evidence type="ECO:0000256" key="1">
    <source>
        <dbReference type="ARBA" id="ARBA00022737"/>
    </source>
</evidence>
<dbReference type="Pfam" id="PF00395">
    <property type="entry name" value="SLH"/>
    <property type="match status" value="1"/>
</dbReference>
<keyword evidence="2" id="KW-0732">Signal</keyword>
<dbReference type="InterPro" id="IPR039561">
    <property type="entry name" value="Peptidase_M15C"/>
</dbReference>
<dbReference type="InterPro" id="IPR009045">
    <property type="entry name" value="Zn_M74/Hedgehog-like"/>
</dbReference>
<proteinExistence type="predicted"/>
<dbReference type="OrthoDB" id="9799970at2"/>
<evidence type="ECO:0000313" key="5">
    <source>
        <dbReference type="Proteomes" id="UP000194903"/>
    </source>
</evidence>
<dbReference type="EMBL" id="NHOC01000005">
    <property type="protein sequence ID" value="OUM20379.1"/>
    <property type="molecule type" value="Genomic_DNA"/>
</dbReference>
<dbReference type="Pfam" id="PF13539">
    <property type="entry name" value="Peptidase_M15_4"/>
    <property type="match status" value="1"/>
</dbReference>
<dbReference type="Gene3D" id="3.30.1380.10">
    <property type="match status" value="1"/>
</dbReference>
<keyword evidence="5" id="KW-1185">Reference proteome</keyword>
<gene>
    <name evidence="4" type="ORF">CBW42_05940</name>
</gene>
<evidence type="ECO:0000256" key="2">
    <source>
        <dbReference type="SAM" id="SignalP"/>
    </source>
</evidence>
<dbReference type="SUPFAM" id="SSF55166">
    <property type="entry name" value="Hedgehog/DD-peptidase"/>
    <property type="match status" value="1"/>
</dbReference>
<sequence>MNRKLAGCAAAAVLCTCLLCRTPAAAVSLEQPSGQTDNLLKAADQASLLPSGMDGQQAGQPITREQMCGLAVRLYASLTDRDYSSLMEQSAARRSVCPYTDTQSADVRQAWLLGLTEEEDGIQFRPDEPANRQQLIAMLYRAMQQSGSAVGVSENEIAETLYSYSDGVSVSDWAQDGMAYFVREGLTSGTGGNMLGSGEPVSAEQAAVLTYRAAAAVHTGRGVSSAQDISSIAMHSGTNAVSWTGCGADYYRVSFYASADFSTAPVLTEQVASAGTGAQEFALPQEIAEQPGVWYWSVDGLDCTGKLVASSGQTAPLTVTAQAEDTESGLYIPDSPVIAQPDIISDTIPDGLAYSGESYSEKVARIFGAGAGYHKYANSTEAESHQVTISVQVWDFDANGNKVTKTKRFQIHEALAATVQQIFGEIYASGEQFPIKSLGGYCWRGNGSSSEHCLGTAIDINWEENYMCTNSGVALTGSHWSPGGDPYSIPADSAVVRIFAKYGFSWGGTWNSKKDYMHFSYFGT</sequence>
<evidence type="ECO:0000259" key="3">
    <source>
        <dbReference type="PROSITE" id="PS51272"/>
    </source>
</evidence>
<dbReference type="PROSITE" id="PS51272">
    <property type="entry name" value="SLH"/>
    <property type="match status" value="1"/>
</dbReference>
<dbReference type="RefSeq" id="WP_087018728.1">
    <property type="nucleotide sequence ID" value="NZ_NHOC01000005.1"/>
</dbReference>
<accession>A0A252F3Q7</accession>
<keyword evidence="1" id="KW-0677">Repeat</keyword>
<dbReference type="AlphaFoldDB" id="A0A252F3Q7"/>
<name>A0A252F3Q7_9FIRM</name>
<dbReference type="Proteomes" id="UP000194903">
    <property type="component" value="Unassembled WGS sequence"/>
</dbReference>
<feature type="signal peptide" evidence="2">
    <location>
        <begin position="1"/>
        <end position="26"/>
    </location>
</feature>
<feature type="domain" description="SLH" evidence="3">
    <location>
        <begin position="161"/>
        <end position="224"/>
    </location>
</feature>
<dbReference type="GO" id="GO:0008233">
    <property type="term" value="F:peptidase activity"/>
    <property type="evidence" value="ECO:0007669"/>
    <property type="project" value="InterPro"/>
</dbReference>